<dbReference type="Proteomes" id="UP000035034">
    <property type="component" value="Unassembled WGS sequence"/>
</dbReference>
<evidence type="ECO:0000256" key="2">
    <source>
        <dbReference type="ARBA" id="ARBA00011344"/>
    </source>
</evidence>
<dbReference type="NCBIfam" id="TIGR02937">
    <property type="entry name" value="sigma70-ECF"/>
    <property type="match status" value="1"/>
</dbReference>
<reference evidence="9 10" key="1">
    <citation type="submission" date="2011-12" db="EMBL/GenBank/DDBJ databases">
        <title>Whole genome shotgun sequence of Gordonia effusa NBRC 100432.</title>
        <authorList>
            <person name="Yoshida I."/>
            <person name="Takarada H."/>
            <person name="Hosoyama A."/>
            <person name="Tsuchikane K."/>
            <person name="Katsumata H."/>
            <person name="Yamazaki S."/>
            <person name="Fujita N."/>
        </authorList>
    </citation>
    <scope>NUCLEOTIDE SEQUENCE [LARGE SCALE GENOMIC DNA]</scope>
    <source>
        <strain evidence="9 10">NBRC 100432</strain>
    </source>
</reference>
<evidence type="ECO:0000313" key="10">
    <source>
        <dbReference type="Proteomes" id="UP000035034"/>
    </source>
</evidence>
<feature type="domain" description="RNA polymerase sigma-70 region 2" evidence="7">
    <location>
        <begin position="8"/>
        <end position="71"/>
    </location>
</feature>
<dbReference type="PANTHER" id="PTHR30173">
    <property type="entry name" value="SIGMA 19 FACTOR"/>
    <property type="match status" value="1"/>
</dbReference>
<dbReference type="InterPro" id="IPR032710">
    <property type="entry name" value="NTF2-like_dom_sf"/>
</dbReference>
<comment type="caution">
    <text evidence="9">The sequence shown here is derived from an EMBL/GenBank/DDBJ whole genome shotgun (WGS) entry which is preliminary data.</text>
</comment>
<keyword evidence="6" id="KW-0804">Transcription</keyword>
<dbReference type="Pfam" id="PF08281">
    <property type="entry name" value="Sigma70_r4_2"/>
    <property type="match status" value="1"/>
</dbReference>
<dbReference type="InterPro" id="IPR036388">
    <property type="entry name" value="WH-like_DNA-bd_sf"/>
</dbReference>
<evidence type="ECO:0000256" key="5">
    <source>
        <dbReference type="ARBA" id="ARBA00023125"/>
    </source>
</evidence>
<feature type="domain" description="RNA polymerase sigma factor 70 region 4 type 2" evidence="8">
    <location>
        <begin position="101"/>
        <end position="153"/>
    </location>
</feature>
<evidence type="ECO:0000256" key="6">
    <source>
        <dbReference type="ARBA" id="ARBA00023163"/>
    </source>
</evidence>
<dbReference type="InterPro" id="IPR013325">
    <property type="entry name" value="RNA_pol_sigma_r2"/>
</dbReference>
<name>H0QX03_9ACTN</name>
<dbReference type="OrthoDB" id="3211555at2"/>
<gene>
    <name evidence="9" type="ORF">GOEFS_028_00180</name>
</gene>
<comment type="similarity">
    <text evidence="1">Belongs to the sigma-70 factor family. ECF subfamily.</text>
</comment>
<evidence type="ECO:0000259" key="7">
    <source>
        <dbReference type="Pfam" id="PF04542"/>
    </source>
</evidence>
<dbReference type="SUPFAM" id="SSF88946">
    <property type="entry name" value="Sigma2 domain of RNA polymerase sigma factors"/>
    <property type="match status" value="1"/>
</dbReference>
<evidence type="ECO:0000256" key="1">
    <source>
        <dbReference type="ARBA" id="ARBA00010641"/>
    </source>
</evidence>
<proteinExistence type="inferred from homology"/>
<dbReference type="InterPro" id="IPR013324">
    <property type="entry name" value="RNA_pol_sigma_r3/r4-like"/>
</dbReference>
<dbReference type="Gene3D" id="1.10.1740.10">
    <property type="match status" value="1"/>
</dbReference>
<dbReference type="InterPro" id="IPR052704">
    <property type="entry name" value="ECF_Sigma-70_Domain"/>
</dbReference>
<dbReference type="GO" id="GO:0003677">
    <property type="term" value="F:DNA binding"/>
    <property type="evidence" value="ECO:0007669"/>
    <property type="project" value="UniProtKB-KW"/>
</dbReference>
<dbReference type="EMBL" id="BAEH01000028">
    <property type="protein sequence ID" value="GAB17354.1"/>
    <property type="molecule type" value="Genomic_DNA"/>
</dbReference>
<keyword evidence="3" id="KW-0805">Transcription regulation</keyword>
<dbReference type="GO" id="GO:0006352">
    <property type="term" value="P:DNA-templated transcription initiation"/>
    <property type="evidence" value="ECO:0007669"/>
    <property type="project" value="InterPro"/>
</dbReference>
<dbReference type="InterPro" id="IPR007627">
    <property type="entry name" value="RNA_pol_sigma70_r2"/>
</dbReference>
<dbReference type="eggNOG" id="COG1595">
    <property type="taxonomic scope" value="Bacteria"/>
</dbReference>
<evidence type="ECO:0000259" key="8">
    <source>
        <dbReference type="Pfam" id="PF08281"/>
    </source>
</evidence>
<dbReference type="InterPro" id="IPR014284">
    <property type="entry name" value="RNA_pol_sigma-70_dom"/>
</dbReference>
<protein>
    <submittedName>
        <fullName evidence="9">Putative RNA polymerase ECF-type sigma factor</fullName>
    </submittedName>
</protein>
<dbReference type="Gene3D" id="1.10.10.10">
    <property type="entry name" value="Winged helix-like DNA-binding domain superfamily/Winged helix DNA-binding domain"/>
    <property type="match status" value="1"/>
</dbReference>
<dbReference type="RefSeq" id="WP_007316692.1">
    <property type="nucleotide sequence ID" value="NZ_BAEH01000028.1"/>
</dbReference>
<sequence length="283" mass="30426">MITAHEFEAARPGLTALAFRLLGSLHDAEDAVQGAWIKSATAQAGDLYNPAAWLTTVLTRVCLDQLRLRHRRREEPLPAELIGAEQLAADEHYLRRESVSRALMVVLGVLSPSQRVAYVLHDLFDVPFQEIARTLDISADSAKQHASRARKRIAGVAPATDIECGDEAIVTAFLDAAAGGDFGRMIDLMTDDCVRIVDAALVPPGTPTTVTGASEIARETTSFADRIRASTALVVGGRLVHVIAPGGHPFAIIDVGTRTGQVTRISISRNPENWNSIALPPQT</sequence>
<evidence type="ECO:0000256" key="3">
    <source>
        <dbReference type="ARBA" id="ARBA00023015"/>
    </source>
</evidence>
<dbReference type="STRING" id="1077974.GOEFS_028_00180"/>
<keyword evidence="10" id="KW-1185">Reference proteome</keyword>
<evidence type="ECO:0000256" key="4">
    <source>
        <dbReference type="ARBA" id="ARBA00023082"/>
    </source>
</evidence>
<organism evidence="9 10">
    <name type="scientific">Gordonia effusa NBRC 100432</name>
    <dbReference type="NCBI Taxonomy" id="1077974"/>
    <lineage>
        <taxon>Bacteria</taxon>
        <taxon>Bacillati</taxon>
        <taxon>Actinomycetota</taxon>
        <taxon>Actinomycetes</taxon>
        <taxon>Mycobacteriales</taxon>
        <taxon>Gordoniaceae</taxon>
        <taxon>Gordonia</taxon>
    </lineage>
</organism>
<dbReference type="SUPFAM" id="SSF88659">
    <property type="entry name" value="Sigma3 and sigma4 domains of RNA polymerase sigma factors"/>
    <property type="match status" value="1"/>
</dbReference>
<keyword evidence="4" id="KW-0731">Sigma factor</keyword>
<keyword evidence="5" id="KW-0238">DNA-binding</keyword>
<dbReference type="Pfam" id="PF04542">
    <property type="entry name" value="Sigma70_r2"/>
    <property type="match status" value="1"/>
</dbReference>
<comment type="subunit">
    <text evidence="2">Interacts transiently with the RNA polymerase catalytic core formed by RpoA, RpoB, RpoC and RpoZ (2 alpha, 1 beta, 1 beta' and 1 omega subunit) to form the RNA polymerase holoenzyme that can initiate transcription.</text>
</comment>
<dbReference type="Gene3D" id="3.10.450.50">
    <property type="match status" value="1"/>
</dbReference>
<dbReference type="GO" id="GO:0016987">
    <property type="term" value="F:sigma factor activity"/>
    <property type="evidence" value="ECO:0007669"/>
    <property type="project" value="UniProtKB-KW"/>
</dbReference>
<dbReference type="AlphaFoldDB" id="H0QX03"/>
<accession>H0QX03</accession>
<dbReference type="SUPFAM" id="SSF54427">
    <property type="entry name" value="NTF2-like"/>
    <property type="match status" value="1"/>
</dbReference>
<dbReference type="InterPro" id="IPR013249">
    <property type="entry name" value="RNA_pol_sigma70_r4_t2"/>
</dbReference>
<dbReference type="PANTHER" id="PTHR30173:SF43">
    <property type="entry name" value="ECF RNA POLYMERASE SIGMA FACTOR SIGI-RELATED"/>
    <property type="match status" value="1"/>
</dbReference>
<evidence type="ECO:0000313" key="9">
    <source>
        <dbReference type="EMBL" id="GAB17354.1"/>
    </source>
</evidence>